<dbReference type="Pfam" id="PF00874">
    <property type="entry name" value="PRD"/>
    <property type="match status" value="2"/>
</dbReference>
<dbReference type="PANTHER" id="PTHR30185">
    <property type="entry name" value="CRYPTIC BETA-GLUCOSIDE BGL OPERON ANTITERMINATOR"/>
    <property type="match status" value="1"/>
</dbReference>
<protein>
    <submittedName>
        <fullName evidence="8">PTS system, Lactose/Cellobiose specific IIB subunit</fullName>
    </submittedName>
</protein>
<dbReference type="InterPro" id="IPR003501">
    <property type="entry name" value="PTS_EIIB_2/3"/>
</dbReference>
<evidence type="ECO:0000259" key="6">
    <source>
        <dbReference type="PROSITE" id="PS51099"/>
    </source>
</evidence>
<evidence type="ECO:0000256" key="1">
    <source>
        <dbReference type="ARBA" id="ARBA00022679"/>
    </source>
</evidence>
<keyword evidence="4" id="KW-0010">Activator</keyword>
<evidence type="ECO:0000256" key="3">
    <source>
        <dbReference type="ARBA" id="ARBA00023015"/>
    </source>
</evidence>
<evidence type="ECO:0000313" key="8">
    <source>
        <dbReference type="EMBL" id="EEA84163.1"/>
    </source>
</evidence>
<dbReference type="InterPro" id="IPR011608">
    <property type="entry name" value="PRD"/>
</dbReference>
<dbReference type="AlphaFoldDB" id="B6G219"/>
<dbReference type="GO" id="GO:0006355">
    <property type="term" value="P:regulation of DNA-templated transcription"/>
    <property type="evidence" value="ECO:0007669"/>
    <property type="project" value="InterPro"/>
</dbReference>
<evidence type="ECO:0000313" key="9">
    <source>
        <dbReference type="Proteomes" id="UP000003178"/>
    </source>
</evidence>
<dbReference type="Pfam" id="PF02302">
    <property type="entry name" value="PTS_IIB"/>
    <property type="match status" value="1"/>
</dbReference>
<dbReference type="SUPFAM" id="SSF63520">
    <property type="entry name" value="PTS-regulatory domain, PRD"/>
    <property type="match status" value="2"/>
</dbReference>
<comment type="caution">
    <text evidence="8">The sequence shown here is derived from an EMBL/GenBank/DDBJ whole genome shotgun (WGS) entry which is preliminary data.</text>
</comment>
<keyword evidence="1" id="KW-0808">Transferase</keyword>
<evidence type="ECO:0000256" key="4">
    <source>
        <dbReference type="ARBA" id="ARBA00023159"/>
    </source>
</evidence>
<dbReference type="InterPro" id="IPR013011">
    <property type="entry name" value="PTS_EIIB_2"/>
</dbReference>
<dbReference type="InterPro" id="IPR036634">
    <property type="entry name" value="PRD_sf"/>
</dbReference>
<evidence type="ECO:0000256" key="5">
    <source>
        <dbReference type="ARBA" id="ARBA00023163"/>
    </source>
</evidence>
<reference evidence="8 9" key="1">
    <citation type="submission" date="2008-09" db="EMBL/GenBank/DDBJ databases">
        <authorList>
            <person name="Fulton L."/>
            <person name="Clifton S."/>
            <person name="Fulton B."/>
            <person name="Xu J."/>
            <person name="Minx P."/>
            <person name="Pepin K.H."/>
            <person name="Johnson M."/>
            <person name="Thiruvilangam P."/>
            <person name="Bhonagiri V."/>
            <person name="Nash W.E."/>
            <person name="Mardis E.R."/>
            <person name="Wilson R.K."/>
        </authorList>
    </citation>
    <scope>NUCLEOTIDE SEQUENCE [LARGE SCALE GENOMIC DNA]</scope>
    <source>
        <strain evidence="8 9">DSM 13275</strain>
    </source>
</reference>
<dbReference type="HOGENOM" id="CLU_013442_2_1_9"/>
<feature type="domain" description="PTS EIIB type-2" evidence="6">
    <location>
        <begin position="437"/>
        <end position="526"/>
    </location>
</feature>
<dbReference type="Gene3D" id="1.10.1790.10">
    <property type="entry name" value="PRD domain"/>
    <property type="match status" value="2"/>
</dbReference>
<dbReference type="PROSITE" id="PS51099">
    <property type="entry name" value="PTS_EIIB_TYPE_2"/>
    <property type="match status" value="1"/>
</dbReference>
<evidence type="ECO:0000256" key="2">
    <source>
        <dbReference type="ARBA" id="ARBA00022737"/>
    </source>
</evidence>
<sequence>MTAPFYYIINENEKRRIFMEPLIPRQINFLKLMLKEDEHKPLNYFAKSLNVSSKTLQNDLKIINKYIVEFNLSISKKRGIGICLDSKAKENIEFINSLNINIKSNKSADISVEKRRIEILRDLLLKSDMKTSINKLSEKYFVSKTSIVNDLKYIEDEYLSKNNIRLNRTLNGTYISGSEVDIRKCIANLIECISNEENYNIDERTRIEKSTFDDLANVFGIESIRFIEARVKELEVDLNCEICEPYYINLITHILICIRRIKEGNKIKVHDDVESNIIKEDFRYIAVIKLIKKIEKEYSILLDNQEVSYIYKYIVSSRIENDIDFEDINEELYESIASEMIDFMSELLNINLKMDNILKQGLIMHIKPMMNRLIYDIQIKNPLYDDILNHFNDIFILTKIVVFVISEKYKMSNISDDEISYLTTYFQAAIERNNDIKKVLIVCHSGYGTSQFLASKLKQTIPNINIVDIISSRKLNKETVKNVDFIISTVETDFKGKEHIIVSALLTESDINNIKKMVDKNYDNKNRNVKENILQEFSKYEVLKKEVLHDYNIPKFEFKDGLNIYINKNNNNKNKVFIGKQNKKIEIFIDSNNDSYIKNTIIKTYSLYKDKNIDSLFME</sequence>
<dbReference type="InterPro" id="IPR050661">
    <property type="entry name" value="BglG_antiterminators"/>
</dbReference>
<dbReference type="GO" id="GO:0009401">
    <property type="term" value="P:phosphoenolpyruvate-dependent sugar phosphotransferase system"/>
    <property type="evidence" value="ECO:0007669"/>
    <property type="project" value="InterPro"/>
</dbReference>
<dbReference type="InterPro" id="IPR007737">
    <property type="entry name" value="Mga_HTH"/>
</dbReference>
<dbReference type="PANTHER" id="PTHR30185:SF18">
    <property type="entry name" value="TRANSCRIPTIONAL REGULATOR MTLR"/>
    <property type="match status" value="1"/>
</dbReference>
<gene>
    <name evidence="8" type="ORF">CLOHIR_02181</name>
</gene>
<feature type="domain" description="PRD" evidence="7">
    <location>
        <begin position="218"/>
        <end position="324"/>
    </location>
</feature>
<dbReference type="Gene3D" id="3.40.50.2300">
    <property type="match status" value="1"/>
</dbReference>
<keyword evidence="3" id="KW-0805">Transcription regulation</keyword>
<reference evidence="8 9" key="2">
    <citation type="submission" date="2008-10" db="EMBL/GenBank/DDBJ databases">
        <title>Draft genome sequence of Clostridium hiranonis (DSM 13275).</title>
        <authorList>
            <person name="Sudarsanam P."/>
            <person name="Ley R."/>
            <person name="Guruge J."/>
            <person name="Turnbaugh P.J."/>
            <person name="Mahowald M."/>
            <person name="Liep D."/>
            <person name="Gordon J."/>
        </authorList>
    </citation>
    <scope>NUCLEOTIDE SEQUENCE [LARGE SCALE GENOMIC DNA]</scope>
    <source>
        <strain evidence="8 9">DSM 13275</strain>
    </source>
</reference>
<dbReference type="CDD" id="cd05568">
    <property type="entry name" value="PTS_IIB_bgl_like"/>
    <property type="match status" value="1"/>
</dbReference>
<name>B6G219_PEPHT</name>
<dbReference type="SUPFAM" id="SSF52794">
    <property type="entry name" value="PTS system IIB component-like"/>
    <property type="match status" value="1"/>
</dbReference>
<dbReference type="eggNOG" id="COG3711">
    <property type="taxonomic scope" value="Bacteria"/>
</dbReference>
<organism evidence="8 9">
    <name type="scientific">Peptacetobacter hiranonis (strain DSM 13275 / JCM 10541 / KCTC 15199 / TO-931)</name>
    <name type="common">Clostridium hiranonis</name>
    <dbReference type="NCBI Taxonomy" id="500633"/>
    <lineage>
        <taxon>Bacteria</taxon>
        <taxon>Bacillati</taxon>
        <taxon>Bacillota</taxon>
        <taxon>Clostridia</taxon>
        <taxon>Peptostreptococcales</taxon>
        <taxon>Peptostreptococcaceae</taxon>
        <taxon>Peptacetobacter</taxon>
    </lineage>
</organism>
<dbReference type="EMBL" id="ABWP01000086">
    <property type="protein sequence ID" value="EEA84163.1"/>
    <property type="molecule type" value="Genomic_DNA"/>
</dbReference>
<keyword evidence="2" id="KW-0677">Repeat</keyword>
<dbReference type="InterPro" id="IPR036388">
    <property type="entry name" value="WH-like_DNA-bd_sf"/>
</dbReference>
<accession>B6G219</accession>
<proteinExistence type="predicted"/>
<dbReference type="STRING" id="500633.CLOHIR_02181"/>
<dbReference type="Proteomes" id="UP000003178">
    <property type="component" value="Unassembled WGS sequence"/>
</dbReference>
<evidence type="ECO:0000259" key="7">
    <source>
        <dbReference type="PROSITE" id="PS51372"/>
    </source>
</evidence>
<feature type="domain" description="PRD" evidence="7">
    <location>
        <begin position="328"/>
        <end position="436"/>
    </location>
</feature>
<keyword evidence="9" id="KW-1185">Reference proteome</keyword>
<dbReference type="PROSITE" id="PS51372">
    <property type="entry name" value="PRD_2"/>
    <property type="match status" value="2"/>
</dbReference>
<dbReference type="Pfam" id="PF05043">
    <property type="entry name" value="Mga"/>
    <property type="match status" value="2"/>
</dbReference>
<dbReference type="GO" id="GO:0008982">
    <property type="term" value="F:protein-N(PI)-phosphohistidine-sugar phosphotransferase activity"/>
    <property type="evidence" value="ECO:0007669"/>
    <property type="project" value="InterPro"/>
</dbReference>
<dbReference type="Gene3D" id="1.10.10.10">
    <property type="entry name" value="Winged helix-like DNA-binding domain superfamily/Winged helix DNA-binding domain"/>
    <property type="match status" value="2"/>
</dbReference>
<dbReference type="InterPro" id="IPR036095">
    <property type="entry name" value="PTS_EIIB-like_sf"/>
</dbReference>
<keyword evidence="5" id="KW-0804">Transcription</keyword>